<comment type="caution">
    <text evidence="2">The sequence shown here is derived from an EMBL/GenBank/DDBJ whole genome shotgun (WGS) entry which is preliminary data.</text>
</comment>
<evidence type="ECO:0000313" key="4">
    <source>
        <dbReference type="Proteomes" id="UP000460718"/>
    </source>
</evidence>
<dbReference type="AlphaFoldDB" id="A0A6A3KZ15"/>
<reference evidence="4 5" key="1">
    <citation type="submission" date="2018-09" db="EMBL/GenBank/DDBJ databases">
        <title>Genomic investigation of the strawberry pathogen Phytophthora fragariae indicates pathogenicity is determined by transcriptional variation in three key races.</title>
        <authorList>
            <person name="Adams T.M."/>
            <person name="Armitage A.D."/>
            <person name="Sobczyk M.K."/>
            <person name="Bates H.J."/>
            <person name="Dunwell J.M."/>
            <person name="Nellist C.F."/>
            <person name="Harrison R.J."/>
        </authorList>
    </citation>
    <scope>NUCLEOTIDE SEQUENCE [LARGE SCALE GENOMIC DNA]</scope>
    <source>
        <strain evidence="3 5">ONT-3</strain>
        <strain evidence="2 4">SCRP245</strain>
    </source>
</reference>
<feature type="compositionally biased region" description="Basic and acidic residues" evidence="1">
    <location>
        <begin position="67"/>
        <end position="82"/>
    </location>
</feature>
<name>A0A6A3KZ15_9STRA</name>
<gene>
    <name evidence="3" type="ORF">PF010_g9380</name>
    <name evidence="2" type="ORF">PF011_g8854</name>
</gene>
<dbReference type="EMBL" id="QXFW01000427">
    <property type="protein sequence ID" value="KAE9012572.1"/>
    <property type="molecule type" value="Genomic_DNA"/>
</dbReference>
<organism evidence="2 4">
    <name type="scientific">Phytophthora fragariae</name>
    <dbReference type="NCBI Taxonomy" id="53985"/>
    <lineage>
        <taxon>Eukaryota</taxon>
        <taxon>Sar</taxon>
        <taxon>Stramenopiles</taxon>
        <taxon>Oomycota</taxon>
        <taxon>Peronosporomycetes</taxon>
        <taxon>Peronosporales</taxon>
        <taxon>Peronosporaceae</taxon>
        <taxon>Phytophthora</taxon>
    </lineage>
</organism>
<proteinExistence type="predicted"/>
<accession>A0A6A3KZ15</accession>
<dbReference type="Proteomes" id="UP000460718">
    <property type="component" value="Unassembled WGS sequence"/>
</dbReference>
<protein>
    <submittedName>
        <fullName evidence="2">Uncharacterized protein</fullName>
    </submittedName>
</protein>
<sequence>MGQRLEDGMEPGPPDPGIHTEHQQALAAEGHEQHAHTEGATALAARGSTEGDAPRQRRPATKGATDAARKTDESAVPDKELEQDVAPEKTQVLGNWSDKVRTSASNPTPITAEMARNAHMLDGVWNPLHIKQLIGTLMTDWNAEDKQRWTVEEVAMRMEAQMPAQACCDESVRDGTVRENEILMAYLGGGAGSSASA</sequence>
<evidence type="ECO:0000313" key="5">
    <source>
        <dbReference type="Proteomes" id="UP000488956"/>
    </source>
</evidence>
<dbReference type="Proteomes" id="UP000488956">
    <property type="component" value="Unassembled WGS sequence"/>
</dbReference>
<evidence type="ECO:0000256" key="1">
    <source>
        <dbReference type="SAM" id="MobiDB-lite"/>
    </source>
</evidence>
<feature type="region of interest" description="Disordered" evidence="1">
    <location>
        <begin position="1"/>
        <end position="94"/>
    </location>
</feature>
<dbReference type="EMBL" id="QXFX01000448">
    <property type="protein sequence ID" value="KAE9115287.1"/>
    <property type="molecule type" value="Genomic_DNA"/>
</dbReference>
<evidence type="ECO:0000313" key="3">
    <source>
        <dbReference type="EMBL" id="KAE9115287.1"/>
    </source>
</evidence>
<evidence type="ECO:0000313" key="2">
    <source>
        <dbReference type="EMBL" id="KAE9012572.1"/>
    </source>
</evidence>